<gene>
    <name evidence="1" type="ORF">UFOVP331_40</name>
</gene>
<evidence type="ECO:0000313" key="1">
    <source>
        <dbReference type="EMBL" id="CAB4138434.1"/>
    </source>
</evidence>
<accession>A0A6J5LV12</accession>
<protein>
    <submittedName>
        <fullName evidence="1">Uncharacterized protein</fullName>
    </submittedName>
</protein>
<name>A0A6J5LV12_9CAUD</name>
<reference evidence="1" key="1">
    <citation type="submission" date="2020-04" db="EMBL/GenBank/DDBJ databases">
        <authorList>
            <person name="Chiriac C."/>
            <person name="Salcher M."/>
            <person name="Ghai R."/>
            <person name="Kavagutti S V."/>
        </authorList>
    </citation>
    <scope>NUCLEOTIDE SEQUENCE</scope>
</reference>
<proteinExistence type="predicted"/>
<organism evidence="1">
    <name type="scientific">uncultured Caudovirales phage</name>
    <dbReference type="NCBI Taxonomy" id="2100421"/>
    <lineage>
        <taxon>Viruses</taxon>
        <taxon>Duplodnaviria</taxon>
        <taxon>Heunggongvirae</taxon>
        <taxon>Uroviricota</taxon>
        <taxon>Caudoviricetes</taxon>
        <taxon>Peduoviridae</taxon>
        <taxon>Maltschvirus</taxon>
        <taxon>Maltschvirus maltsch</taxon>
    </lineage>
</organism>
<dbReference type="EMBL" id="LR796345">
    <property type="protein sequence ID" value="CAB4138434.1"/>
    <property type="molecule type" value="Genomic_DNA"/>
</dbReference>
<sequence length="138" mass="16307">MTTIIDPPSGWKYGFPKPIPEDRKNDVLVWLVEQGYPQSEIDGLGEIFTNCCRYWEEEEPKQETLEEAAKSNYDNKTSRLPVPTSHWINSEFLQIQNFKEGAKWQEERMFEIMDSYVDDVMGGCNLRAKDWFQEFKNK</sequence>